<dbReference type="EMBL" id="CP016616">
    <property type="protein sequence ID" value="ANY81956.1"/>
    <property type="molecule type" value="Genomic_DNA"/>
</dbReference>
<organism evidence="1">
    <name type="scientific">Microvirga ossetica</name>
    <dbReference type="NCBI Taxonomy" id="1882682"/>
    <lineage>
        <taxon>Bacteria</taxon>
        <taxon>Pseudomonadati</taxon>
        <taxon>Pseudomonadota</taxon>
        <taxon>Alphaproteobacteria</taxon>
        <taxon>Hyphomicrobiales</taxon>
        <taxon>Methylobacteriaceae</taxon>
        <taxon>Microvirga</taxon>
    </lineage>
</organism>
<proteinExistence type="predicted"/>
<accession>A0A1B2EPP7</accession>
<reference evidence="1" key="1">
    <citation type="submission" date="2016-07" db="EMBL/GenBank/DDBJ databases">
        <title>Microvirga ossetica sp. nov. a new species of rhizobia isolated from root nodules of the legume species Vicia alpestris Steven originated from North Ossetia region in the Caucasus.</title>
        <authorList>
            <person name="Safronova V.I."/>
            <person name="Kuznetsova I.G."/>
            <person name="Sazanova A.L."/>
            <person name="Belimov A."/>
            <person name="Andronov E."/>
            <person name="Osledkin Y.S."/>
            <person name="Onishchuk O.P."/>
            <person name="Kurchak O.N."/>
            <person name="Shaposhnikov A.I."/>
            <person name="Willems A."/>
            <person name="Tikhonovich I.A."/>
        </authorList>
    </citation>
    <scope>NUCLEOTIDE SEQUENCE [LARGE SCALE GENOMIC DNA]</scope>
    <source>
        <strain evidence="1">V5/3M</strain>
    </source>
</reference>
<dbReference type="AlphaFoldDB" id="A0A1B2EPP7"/>
<name>A0A1B2EPP7_9HYPH</name>
<evidence type="ECO:0000313" key="1">
    <source>
        <dbReference type="EMBL" id="ANY81956.1"/>
    </source>
</evidence>
<protein>
    <submittedName>
        <fullName evidence="1">Uncharacterized protein</fullName>
    </submittedName>
</protein>
<sequence>MIACAFATGVHAQSRPSTPSMTCNQARQIVLSRGAVVLGTGTYTYDRYVVDRRFCEINETIEIGLVPTRDTPQCPVGYLCRDYDFFLFDD</sequence>
<dbReference type="KEGG" id="moc:BB934_20545"/>
<gene>
    <name evidence="1" type="ORF">BB934_20545</name>
</gene>